<evidence type="ECO:0000256" key="5">
    <source>
        <dbReference type="ARBA" id="ARBA00023136"/>
    </source>
</evidence>
<accession>A0A1I2KWX9</accession>
<evidence type="ECO:0000313" key="7">
    <source>
        <dbReference type="EMBL" id="SFF70829.1"/>
    </source>
</evidence>
<evidence type="ECO:0000313" key="8">
    <source>
        <dbReference type="Proteomes" id="UP000198661"/>
    </source>
</evidence>
<dbReference type="OrthoDB" id="9791807at2"/>
<reference evidence="8" key="1">
    <citation type="submission" date="2016-10" db="EMBL/GenBank/DDBJ databases">
        <authorList>
            <person name="Varghese N."/>
            <person name="Submissions S."/>
        </authorList>
    </citation>
    <scope>NUCLEOTIDE SEQUENCE [LARGE SCALE GENOMIC DNA]</scope>
    <source>
        <strain evidence="8">DSM 44945</strain>
    </source>
</reference>
<dbReference type="InterPro" id="IPR005226">
    <property type="entry name" value="UPF0014_fam"/>
</dbReference>
<dbReference type="PANTHER" id="PTHR30028:SF0">
    <property type="entry name" value="PROTEIN ALUMINUM SENSITIVE 3"/>
    <property type="match status" value="1"/>
</dbReference>
<evidence type="ECO:0000256" key="4">
    <source>
        <dbReference type="ARBA" id="ARBA00022989"/>
    </source>
</evidence>
<dbReference type="RefSeq" id="WP_092035718.1">
    <property type="nucleotide sequence ID" value="NZ_FOOK01000003.1"/>
</dbReference>
<dbReference type="PANTHER" id="PTHR30028">
    <property type="entry name" value="UPF0014 INNER MEMBRANE PROTEIN YBBM-RELATED"/>
    <property type="match status" value="1"/>
</dbReference>
<evidence type="ECO:0000256" key="3">
    <source>
        <dbReference type="ARBA" id="ARBA00022692"/>
    </source>
</evidence>
<keyword evidence="4 6" id="KW-1133">Transmembrane helix</keyword>
<feature type="transmembrane region" description="Helical" evidence="6">
    <location>
        <begin position="216"/>
        <end position="238"/>
    </location>
</feature>
<protein>
    <submittedName>
        <fullName evidence="7">Putative ABC transport system permease protein</fullName>
    </submittedName>
</protein>
<keyword evidence="3 6" id="KW-0812">Transmembrane</keyword>
<feature type="transmembrane region" description="Helical" evidence="6">
    <location>
        <begin position="6"/>
        <end position="23"/>
    </location>
</feature>
<feature type="transmembrane region" description="Helical" evidence="6">
    <location>
        <begin position="189"/>
        <end position="210"/>
    </location>
</feature>
<evidence type="ECO:0000256" key="1">
    <source>
        <dbReference type="ARBA" id="ARBA00004141"/>
    </source>
</evidence>
<comment type="similarity">
    <text evidence="2">Belongs to the UPF0014 family.</text>
</comment>
<feature type="transmembrane region" description="Helical" evidence="6">
    <location>
        <begin position="91"/>
        <end position="113"/>
    </location>
</feature>
<sequence>MDIDLTVLMLTATVVTIPLFISYRQHLGLEREILWSTLRGSAQLLVMGYLITWIFSIETGWLLAGLLLLIITIASRDAAKRGKWLRNPFGIAFVSIFLGEVVSLSVWLLFGVVPFQARYILPMSGMIIGNVMVITGLSFERLFREFQQTKDQVMGKLALGATIRQASQDLIETTVKAALIPSIDSFKTIGVVHLPGMMTGMIIAGTSPVIAVKYQIVILLSLMASSVTSALTVSFLSYRRLFKTSMF</sequence>
<dbReference type="AlphaFoldDB" id="A0A1I2KWX9"/>
<feature type="transmembrane region" description="Helical" evidence="6">
    <location>
        <begin position="119"/>
        <end position="139"/>
    </location>
</feature>
<dbReference type="Pfam" id="PF03649">
    <property type="entry name" value="UPF0014"/>
    <property type="match status" value="1"/>
</dbReference>
<proteinExistence type="inferred from homology"/>
<name>A0A1I2KWX9_9BACL</name>
<gene>
    <name evidence="7" type="ORF">SAMN04488025_10369</name>
</gene>
<keyword evidence="5 6" id="KW-0472">Membrane</keyword>
<dbReference type="GO" id="GO:0005886">
    <property type="term" value="C:plasma membrane"/>
    <property type="evidence" value="ECO:0007669"/>
    <property type="project" value="TreeGrafter"/>
</dbReference>
<dbReference type="STRING" id="201973.SAMN04488025_10369"/>
<comment type="subcellular location">
    <subcellularLocation>
        <location evidence="1">Membrane</location>
        <topology evidence="1">Multi-pass membrane protein</topology>
    </subcellularLocation>
</comment>
<organism evidence="7 8">
    <name type="scientific">Planifilum fulgidum</name>
    <dbReference type="NCBI Taxonomy" id="201973"/>
    <lineage>
        <taxon>Bacteria</taxon>
        <taxon>Bacillati</taxon>
        <taxon>Bacillota</taxon>
        <taxon>Bacilli</taxon>
        <taxon>Bacillales</taxon>
        <taxon>Thermoactinomycetaceae</taxon>
        <taxon>Planifilum</taxon>
    </lineage>
</organism>
<evidence type="ECO:0000256" key="6">
    <source>
        <dbReference type="SAM" id="Phobius"/>
    </source>
</evidence>
<evidence type="ECO:0000256" key="2">
    <source>
        <dbReference type="ARBA" id="ARBA00005268"/>
    </source>
</evidence>
<dbReference type="Proteomes" id="UP000198661">
    <property type="component" value="Unassembled WGS sequence"/>
</dbReference>
<dbReference type="EMBL" id="FOOK01000003">
    <property type="protein sequence ID" value="SFF70829.1"/>
    <property type="molecule type" value="Genomic_DNA"/>
</dbReference>
<keyword evidence="8" id="KW-1185">Reference proteome</keyword>